<reference evidence="7 8" key="1">
    <citation type="submission" date="2018-10" db="EMBL/GenBank/DDBJ databases">
        <title>Draft genome of Cortibacter populi DSM10536.</title>
        <authorList>
            <person name="Bernier A.-M."/>
            <person name="Bernard K."/>
        </authorList>
    </citation>
    <scope>NUCLEOTIDE SEQUENCE [LARGE SCALE GENOMIC DNA]</scope>
    <source>
        <strain evidence="7 8">DSM 105136</strain>
    </source>
</reference>
<dbReference type="InterPro" id="IPR054030">
    <property type="entry name" value="Gp5_Vgr_C"/>
</dbReference>
<evidence type="ECO:0000313" key="7">
    <source>
        <dbReference type="EMBL" id="RMX04251.1"/>
    </source>
</evidence>
<accession>A0A3M6QND2</accession>
<feature type="domain" description="Gp5/Type VI secretion system Vgr C-terminal trimerisation" evidence="6">
    <location>
        <begin position="482"/>
        <end position="587"/>
    </location>
</feature>
<evidence type="ECO:0000259" key="6">
    <source>
        <dbReference type="Pfam" id="PF22178"/>
    </source>
</evidence>
<comment type="subcellular location">
    <subcellularLocation>
        <location evidence="1">Secreted</location>
    </subcellularLocation>
</comment>
<dbReference type="Gene3D" id="2.40.50.230">
    <property type="entry name" value="Gp5 N-terminal domain"/>
    <property type="match status" value="1"/>
</dbReference>
<protein>
    <submittedName>
        <fullName evidence="7">Type VI secretion system tip protein VgrG</fullName>
    </submittedName>
</protein>
<dbReference type="Gene3D" id="3.55.50.10">
    <property type="entry name" value="Baseplate protein-like domains"/>
    <property type="match status" value="1"/>
</dbReference>
<keyword evidence="3" id="KW-0964">Secreted</keyword>
<dbReference type="SUPFAM" id="SSF69279">
    <property type="entry name" value="Phage tail proteins"/>
    <property type="match status" value="2"/>
</dbReference>
<dbReference type="InterPro" id="IPR037026">
    <property type="entry name" value="Vgr_OB-fold_dom_sf"/>
</dbReference>
<dbReference type="SUPFAM" id="SSF69255">
    <property type="entry name" value="gp5 N-terminal domain-like"/>
    <property type="match status" value="1"/>
</dbReference>
<evidence type="ECO:0000259" key="5">
    <source>
        <dbReference type="Pfam" id="PF04717"/>
    </source>
</evidence>
<evidence type="ECO:0000256" key="4">
    <source>
        <dbReference type="SAM" id="MobiDB-lite"/>
    </source>
</evidence>
<dbReference type="Gene3D" id="4.10.220.110">
    <property type="match status" value="1"/>
</dbReference>
<dbReference type="AlphaFoldDB" id="A0A3M6QND2"/>
<dbReference type="EMBL" id="RDQO01000005">
    <property type="protein sequence ID" value="RMX04251.1"/>
    <property type="molecule type" value="Genomic_DNA"/>
</dbReference>
<dbReference type="RefSeq" id="WP_122231056.1">
    <property type="nucleotide sequence ID" value="NZ_RDQO01000005.1"/>
</dbReference>
<comment type="caution">
    <text evidence="7">The sequence shown here is derived from an EMBL/GenBank/DDBJ whole genome shotgun (WGS) entry which is preliminary data.</text>
</comment>
<dbReference type="Pfam" id="PF22178">
    <property type="entry name" value="Gp5_trimer_C"/>
    <property type="match status" value="1"/>
</dbReference>
<dbReference type="Pfam" id="PF05954">
    <property type="entry name" value="Phage_GPD"/>
    <property type="match status" value="1"/>
</dbReference>
<dbReference type="InterPro" id="IPR013783">
    <property type="entry name" value="Ig-like_fold"/>
</dbReference>
<proteinExistence type="inferred from homology"/>
<keyword evidence="8" id="KW-1185">Reference proteome</keyword>
<dbReference type="PANTHER" id="PTHR32305:SF15">
    <property type="entry name" value="PROTEIN RHSA-RELATED"/>
    <property type="match status" value="1"/>
</dbReference>
<evidence type="ECO:0000256" key="2">
    <source>
        <dbReference type="ARBA" id="ARBA00005558"/>
    </source>
</evidence>
<evidence type="ECO:0000313" key="8">
    <source>
        <dbReference type="Proteomes" id="UP000278006"/>
    </source>
</evidence>
<dbReference type="GO" id="GO:0005576">
    <property type="term" value="C:extracellular region"/>
    <property type="evidence" value="ECO:0007669"/>
    <property type="project" value="UniProtKB-SubCell"/>
</dbReference>
<gene>
    <name evidence="7" type="ORF">D8I35_15805</name>
</gene>
<dbReference type="NCBIfam" id="TIGR03361">
    <property type="entry name" value="VI_Rhs_Vgr"/>
    <property type="match status" value="1"/>
</dbReference>
<dbReference type="Gene3D" id="2.60.40.10">
    <property type="entry name" value="Immunoglobulins"/>
    <property type="match status" value="1"/>
</dbReference>
<dbReference type="PANTHER" id="PTHR32305">
    <property type="match status" value="1"/>
</dbReference>
<feature type="region of interest" description="Disordered" evidence="4">
    <location>
        <begin position="678"/>
        <end position="715"/>
    </location>
</feature>
<dbReference type="NCBIfam" id="TIGR01646">
    <property type="entry name" value="vgr_GE"/>
    <property type="match status" value="1"/>
</dbReference>
<dbReference type="Pfam" id="PF04717">
    <property type="entry name" value="Phage_base_V"/>
    <property type="match status" value="1"/>
</dbReference>
<comment type="similarity">
    <text evidence="2">Belongs to the VgrG protein family.</text>
</comment>
<name>A0A3M6QND2_9BURK</name>
<dbReference type="InterPro" id="IPR017847">
    <property type="entry name" value="T6SS_RhsGE_Vgr_subset"/>
</dbReference>
<evidence type="ECO:0000256" key="3">
    <source>
        <dbReference type="ARBA" id="ARBA00022525"/>
    </source>
</evidence>
<dbReference type="SUPFAM" id="SSF69349">
    <property type="entry name" value="Phage fibre proteins"/>
    <property type="match status" value="1"/>
</dbReference>
<feature type="domain" description="Gp5/Type VI secretion system Vgr protein OB-fold" evidence="5">
    <location>
        <begin position="398"/>
        <end position="465"/>
    </location>
</feature>
<dbReference type="InterPro" id="IPR006531">
    <property type="entry name" value="Gp5/Vgr_OB"/>
</dbReference>
<sequence>MAQTTDARLFSLRTALADDTLLVARFRGEEALSRLYRFELELASDRPDIDALELIGKPAHLLCERDGTHEDGLEDRVWSGFVCAFSRTGQTSLQHESENTQTFYRMEIVPWLWFMQHHEDSRIFQNLAVPDIVEKLFEEFGYADYELKLNASYAPLVHCTQYRESVFQFISRLLEQAGIHWFFRHDEQGVMLVLTDHAGSHPPLGAEDDALRFHEQDMSAGIDTVTGLARAQELRTGRIALNDYNFERPGIDLQVGLDSVVHAGDNADYERYIHPGGYEDRDGGDQIARLLIEAEEARHETLHGQSHARRMGAGLTFTLEDHPQDALNQRYLITGVTHEGSNNLGGAAGGEAGDYRNDFAVLPLRVPYRAPLATPRPRIAGPQTAVVAGPDGEEIYTDPYGRVKLHFFWDRRSRRNDKSSCWVRVAQMWAGRQWGAMCIPRIGQEVVVEFLEGDPDRPLVTGTLYNGDNLPPYALPGHATVTTLKSQSSKGGKGFNELRFEDKADAEQVFLHAQKDLDLRVLNDARSWVGQDAHRIVQRDAVSEIHRDQSGYIKRDRITEVGRDDALTVHGKQAIAVGGSRSLKVDGAVGDAFASHSESVQSDYYLNAGTNVVIEAGAMITLKVAGSSITLSAAGVTIDGPLVGINSGGAPGAGMAASLVPPAGVLTASVADLAEPGQIGRDPGAAHSPLARMRGARPPERATSHDPGSAANKDKPHTIEILLNDEKGDPVAGEPVRIELPDGSISNGSTDEQGLLKVTGIDAGNCTIRFPNLDDNAWEEA</sequence>
<dbReference type="InterPro" id="IPR006533">
    <property type="entry name" value="T6SS_Vgr_RhsGE"/>
</dbReference>
<dbReference type="InterPro" id="IPR050708">
    <property type="entry name" value="T6SS_VgrG/RHS"/>
</dbReference>
<dbReference type="OrthoDB" id="1907165at2"/>
<organism evidence="7 8">
    <name type="scientific">Corticibacter populi</name>
    <dbReference type="NCBI Taxonomy" id="1550736"/>
    <lineage>
        <taxon>Bacteria</taxon>
        <taxon>Pseudomonadati</taxon>
        <taxon>Pseudomonadota</taxon>
        <taxon>Betaproteobacteria</taxon>
        <taxon>Burkholderiales</taxon>
        <taxon>Comamonadaceae</taxon>
        <taxon>Corticibacter</taxon>
    </lineage>
</organism>
<evidence type="ECO:0000256" key="1">
    <source>
        <dbReference type="ARBA" id="ARBA00004613"/>
    </source>
</evidence>
<dbReference type="Gene3D" id="2.30.110.50">
    <property type="match status" value="1"/>
</dbReference>
<dbReference type="Proteomes" id="UP000278006">
    <property type="component" value="Unassembled WGS sequence"/>
</dbReference>